<comment type="caution">
    <text evidence="1">The sequence shown here is derived from an EMBL/GenBank/DDBJ whole genome shotgun (WGS) entry which is preliminary data.</text>
</comment>
<evidence type="ECO:0000313" key="1">
    <source>
        <dbReference type="EMBL" id="PRP79670.1"/>
    </source>
</evidence>
<accession>A0A2P6N6V4</accession>
<keyword evidence="2" id="KW-1185">Reference proteome</keyword>
<dbReference type="OrthoDB" id="14187at2759"/>
<proteinExistence type="predicted"/>
<dbReference type="InParanoid" id="A0A2P6N6V4"/>
<name>A0A2P6N6V4_9EUKA</name>
<protein>
    <submittedName>
        <fullName evidence="1">Uncharacterized protein</fullName>
    </submittedName>
</protein>
<reference evidence="1 2" key="1">
    <citation type="journal article" date="2018" name="Genome Biol. Evol.">
        <title>Multiple Roots of Fruiting Body Formation in Amoebozoa.</title>
        <authorList>
            <person name="Hillmann F."/>
            <person name="Forbes G."/>
            <person name="Novohradska S."/>
            <person name="Ferling I."/>
            <person name="Riege K."/>
            <person name="Groth M."/>
            <person name="Westermann M."/>
            <person name="Marz M."/>
            <person name="Spaller T."/>
            <person name="Winckler T."/>
            <person name="Schaap P."/>
            <person name="Glockner G."/>
        </authorList>
    </citation>
    <scope>NUCLEOTIDE SEQUENCE [LARGE SCALE GENOMIC DNA]</scope>
    <source>
        <strain evidence="1 2">Jena</strain>
    </source>
</reference>
<gene>
    <name evidence="1" type="ORF">PROFUN_12568</name>
</gene>
<sequence>MDYVITAYLKKTVREIGKEPSIVHTKCPFYWISQHRFDGKIPAKADENICFVFESNVLRSSFLERINTLLALGEDQIMMAHPSGQKKSSRRLYNEHCLFLVPQLSHSPPISAATWVNFWACCRVSAAPTESPDVCAKQKGLIKVESELKAKLKNLET</sequence>
<organism evidence="1 2">
    <name type="scientific">Planoprotostelium fungivorum</name>
    <dbReference type="NCBI Taxonomy" id="1890364"/>
    <lineage>
        <taxon>Eukaryota</taxon>
        <taxon>Amoebozoa</taxon>
        <taxon>Evosea</taxon>
        <taxon>Variosea</taxon>
        <taxon>Cavosteliida</taxon>
        <taxon>Cavosteliaceae</taxon>
        <taxon>Planoprotostelium</taxon>
    </lineage>
</organism>
<evidence type="ECO:0000313" key="2">
    <source>
        <dbReference type="Proteomes" id="UP000241769"/>
    </source>
</evidence>
<dbReference type="AlphaFoldDB" id="A0A2P6N6V4"/>
<dbReference type="Proteomes" id="UP000241769">
    <property type="component" value="Unassembled WGS sequence"/>
</dbReference>
<dbReference type="EMBL" id="MDYQ01000175">
    <property type="protein sequence ID" value="PRP79670.1"/>
    <property type="molecule type" value="Genomic_DNA"/>
</dbReference>